<dbReference type="EMBL" id="JAJTJA010000003">
    <property type="protein sequence ID" value="KAH8701956.1"/>
    <property type="molecule type" value="Genomic_DNA"/>
</dbReference>
<dbReference type="InterPro" id="IPR012258">
    <property type="entry name" value="Acyl-CoA_oxidase"/>
</dbReference>
<evidence type="ECO:0000259" key="1">
    <source>
        <dbReference type="Pfam" id="PF22924"/>
    </source>
</evidence>
<proteinExistence type="predicted"/>
<dbReference type="SUPFAM" id="SSF56645">
    <property type="entry name" value="Acyl-CoA dehydrogenase NM domain-like"/>
    <property type="match status" value="1"/>
</dbReference>
<dbReference type="InterPro" id="IPR036250">
    <property type="entry name" value="AcylCo_DH-like_C"/>
</dbReference>
<dbReference type="InterPro" id="IPR055060">
    <property type="entry name" value="ACOX_C_alpha1"/>
</dbReference>
<dbReference type="AlphaFoldDB" id="A0AAD4KX70"/>
<organism evidence="2 3">
    <name type="scientific">Talaromyces proteolyticus</name>
    <dbReference type="NCBI Taxonomy" id="1131652"/>
    <lineage>
        <taxon>Eukaryota</taxon>
        <taxon>Fungi</taxon>
        <taxon>Dikarya</taxon>
        <taxon>Ascomycota</taxon>
        <taxon>Pezizomycotina</taxon>
        <taxon>Eurotiomycetes</taxon>
        <taxon>Eurotiomycetidae</taxon>
        <taxon>Eurotiales</taxon>
        <taxon>Trichocomaceae</taxon>
        <taxon>Talaromyces</taxon>
        <taxon>Talaromyces sect. Bacilispori</taxon>
    </lineage>
</organism>
<name>A0AAD4KX70_9EURO</name>
<reference evidence="2" key="1">
    <citation type="submission" date="2021-12" db="EMBL/GenBank/DDBJ databases">
        <title>Convergent genome expansion in fungi linked to evolution of root-endophyte symbiosis.</title>
        <authorList>
            <consortium name="DOE Joint Genome Institute"/>
            <person name="Ke Y.-H."/>
            <person name="Bonito G."/>
            <person name="Liao H.-L."/>
            <person name="Looney B."/>
            <person name="Rojas-Flechas A."/>
            <person name="Nash J."/>
            <person name="Hameed K."/>
            <person name="Schadt C."/>
            <person name="Martin F."/>
            <person name="Crous P.W."/>
            <person name="Miettinen O."/>
            <person name="Magnuson J.K."/>
            <person name="Labbe J."/>
            <person name="Jacobson D."/>
            <person name="Doktycz M.J."/>
            <person name="Veneault-Fourrey C."/>
            <person name="Kuo A."/>
            <person name="Mondo S."/>
            <person name="Calhoun S."/>
            <person name="Riley R."/>
            <person name="Ohm R."/>
            <person name="LaButti K."/>
            <person name="Andreopoulos B."/>
            <person name="Pangilinan J."/>
            <person name="Nolan M."/>
            <person name="Tritt A."/>
            <person name="Clum A."/>
            <person name="Lipzen A."/>
            <person name="Daum C."/>
            <person name="Barry K."/>
            <person name="Grigoriev I.V."/>
            <person name="Vilgalys R."/>
        </authorList>
    </citation>
    <scope>NUCLEOTIDE SEQUENCE</scope>
    <source>
        <strain evidence="2">PMI_201</strain>
    </source>
</reference>
<sequence length="564" mass="62574">MSTPSLRLARNKLFKTPPRTLTEYETIRLAYERARVSAHEYRMTSDDVMHLTPKFWKYHLDMIHPMAASTFVLVTIQYNLAAGTIGLYLADRPDLQELMDRIMKFDVSAQFMLTELGHGLDAKNLETTATLLPDGGFDLHSPNPHAAKHMPPTTPVNGFPRVAVVIARLVVAGEDRGVRPFIVWLNDGYNMCDGITSKKLPTRAGAKPVDHAITSFNHVRLPASALLGSLEKPESMRLNFLSTIQRVTVGTLALSLIMIPVIKRAAYVAGIYSIRRQVQGYDGRPVPIISFRTQQRPILHALAQVAVFEAYAQDSIQGFMQPGLNPPVRHGIATTFKAVLNSATQMTLFNLSERCGAQGLFKHNHIIENQLEARGNSIAEGDVTALCIRLAAELLLGRYEMPEAHDPSSLLAQHEQGLFDECRTAAAQKMSTDHRSVEFNNAILPRCQSLVEAIGHRMAYEAALAAGIDPDLLALYEAGVIMQDSSWYVQHAGLTREMQFDRESSAMNAVLPRLEQMLDDTDAKEYVDAPILSKDAWNDFENSLDTFRPPLANTNGSAQIQSML</sequence>
<dbReference type="GO" id="GO:0005504">
    <property type="term" value="F:fatty acid binding"/>
    <property type="evidence" value="ECO:0007669"/>
    <property type="project" value="TreeGrafter"/>
</dbReference>
<keyword evidence="3" id="KW-1185">Reference proteome</keyword>
<dbReference type="InterPro" id="IPR009100">
    <property type="entry name" value="AcylCoA_DH/oxidase_NM_dom_sf"/>
</dbReference>
<dbReference type="GO" id="GO:0055088">
    <property type="term" value="P:lipid homeostasis"/>
    <property type="evidence" value="ECO:0007669"/>
    <property type="project" value="TreeGrafter"/>
</dbReference>
<protein>
    <submittedName>
        <fullName evidence="2">Acyl-CoA dehydrogenase/oxidase</fullName>
    </submittedName>
</protein>
<evidence type="ECO:0000313" key="3">
    <source>
        <dbReference type="Proteomes" id="UP001201262"/>
    </source>
</evidence>
<feature type="domain" description="Acyl-CoA oxidase C-alpha1" evidence="1">
    <location>
        <begin position="260"/>
        <end position="394"/>
    </location>
</feature>
<dbReference type="GO" id="GO:0003997">
    <property type="term" value="F:acyl-CoA oxidase activity"/>
    <property type="evidence" value="ECO:0007669"/>
    <property type="project" value="InterPro"/>
</dbReference>
<dbReference type="Gene3D" id="1.20.140.10">
    <property type="entry name" value="Butyryl-CoA Dehydrogenase, subunit A, domain 3"/>
    <property type="match status" value="1"/>
</dbReference>
<gene>
    <name evidence="2" type="ORF">BGW36DRAFT_371901</name>
</gene>
<dbReference type="GO" id="GO:0033540">
    <property type="term" value="P:fatty acid beta-oxidation using acyl-CoA oxidase"/>
    <property type="evidence" value="ECO:0007669"/>
    <property type="project" value="TreeGrafter"/>
</dbReference>
<dbReference type="InterPro" id="IPR046373">
    <property type="entry name" value="Acyl-CoA_Oxase/DH_mid-dom_sf"/>
</dbReference>
<dbReference type="GO" id="GO:0071949">
    <property type="term" value="F:FAD binding"/>
    <property type="evidence" value="ECO:0007669"/>
    <property type="project" value="InterPro"/>
</dbReference>
<comment type="caution">
    <text evidence="2">The sequence shown here is derived from an EMBL/GenBank/DDBJ whole genome shotgun (WGS) entry which is preliminary data.</text>
</comment>
<dbReference type="SUPFAM" id="SSF47203">
    <property type="entry name" value="Acyl-CoA dehydrogenase C-terminal domain-like"/>
    <property type="match status" value="1"/>
</dbReference>
<accession>A0AAD4KX70</accession>
<dbReference type="Gene3D" id="2.40.110.10">
    <property type="entry name" value="Butyryl-CoA Dehydrogenase, subunit A, domain 2"/>
    <property type="match status" value="1"/>
</dbReference>
<dbReference type="Pfam" id="PF22924">
    <property type="entry name" value="ACOX_C_alpha1"/>
    <property type="match status" value="1"/>
</dbReference>
<dbReference type="GO" id="GO:0005777">
    <property type="term" value="C:peroxisome"/>
    <property type="evidence" value="ECO:0007669"/>
    <property type="project" value="InterPro"/>
</dbReference>
<dbReference type="PANTHER" id="PTHR10909:SF382">
    <property type="entry name" value="ACYL-COENZYME A OXIDASE"/>
    <property type="match status" value="1"/>
</dbReference>
<dbReference type="Proteomes" id="UP001201262">
    <property type="component" value="Unassembled WGS sequence"/>
</dbReference>
<dbReference type="PANTHER" id="PTHR10909">
    <property type="entry name" value="ELECTRON TRANSPORT OXIDOREDUCTASE"/>
    <property type="match status" value="1"/>
</dbReference>
<dbReference type="GeneID" id="70245704"/>
<dbReference type="RefSeq" id="XP_046075332.1">
    <property type="nucleotide sequence ID" value="XM_046215417.1"/>
</dbReference>
<evidence type="ECO:0000313" key="2">
    <source>
        <dbReference type="EMBL" id="KAH8701956.1"/>
    </source>
</evidence>